<organism evidence="3 4">
    <name type="scientific">Candidatus Ozemobacter sibiricus</name>
    <dbReference type="NCBI Taxonomy" id="2268124"/>
    <lineage>
        <taxon>Bacteria</taxon>
        <taxon>Candidatus Ozemobacteria</taxon>
        <taxon>Candidatus Ozemobacterales</taxon>
        <taxon>Candidatus Ozemobacteraceae</taxon>
        <taxon>Candidatus Ozemobacter</taxon>
    </lineage>
</organism>
<dbReference type="PANTHER" id="PTHR39431">
    <property type="entry name" value="FRPA/C-RELATED PROTEIN"/>
    <property type="match status" value="1"/>
</dbReference>
<dbReference type="PANTHER" id="PTHR39431:SF1">
    <property type="entry name" value="FRPA_C-RELATED PROTEIN"/>
    <property type="match status" value="1"/>
</dbReference>
<feature type="domain" description="EF-hand" evidence="2">
    <location>
        <begin position="296"/>
        <end position="310"/>
    </location>
</feature>
<dbReference type="AlphaFoldDB" id="A0A367ZVR9"/>
<evidence type="ECO:0000313" key="3">
    <source>
        <dbReference type="EMBL" id="RCK81452.1"/>
    </source>
</evidence>
<dbReference type="GO" id="GO:0005509">
    <property type="term" value="F:calcium ion binding"/>
    <property type="evidence" value="ECO:0007669"/>
    <property type="project" value="InterPro"/>
</dbReference>
<accession>A0A367ZVR9</accession>
<protein>
    <submittedName>
        <fullName evidence="3">Hemolysin-type calcium binding protein</fullName>
    </submittedName>
</protein>
<evidence type="ECO:0000256" key="1">
    <source>
        <dbReference type="SAM" id="Coils"/>
    </source>
</evidence>
<dbReference type="PROSITE" id="PS00018">
    <property type="entry name" value="EF_HAND_1"/>
    <property type="match status" value="1"/>
</dbReference>
<name>A0A367ZVR9_9BACT</name>
<proteinExistence type="predicted"/>
<reference evidence="3 4" key="1">
    <citation type="submission" date="2018-05" db="EMBL/GenBank/DDBJ databases">
        <title>A metagenomic window into the 2 km-deep terrestrial subsurface aquifer revealed taxonomically and functionally diverse microbial community comprising novel uncultured bacterial lineages.</title>
        <authorList>
            <person name="Kadnikov V.V."/>
            <person name="Mardanov A.V."/>
            <person name="Beletsky A.V."/>
            <person name="Banks D."/>
            <person name="Pimenov N.V."/>
            <person name="Frank Y.A."/>
            <person name="Karnachuk O.V."/>
            <person name="Ravin N.V."/>
        </authorList>
    </citation>
    <scope>NUCLEOTIDE SEQUENCE [LARGE SCALE GENOMIC DNA]</scope>
    <source>
        <strain evidence="3">BY5</strain>
    </source>
</reference>
<dbReference type="EMBL" id="QOQW01000001">
    <property type="protein sequence ID" value="RCK81452.1"/>
    <property type="molecule type" value="Genomic_DNA"/>
</dbReference>
<keyword evidence="1" id="KW-0175">Coiled coil</keyword>
<evidence type="ECO:0000259" key="2">
    <source>
        <dbReference type="Pfam" id="PF13202"/>
    </source>
</evidence>
<gene>
    <name evidence="3" type="ORF">OZSIB_0586</name>
</gene>
<dbReference type="Proteomes" id="UP000252355">
    <property type="component" value="Unassembled WGS sequence"/>
</dbReference>
<dbReference type="Pfam" id="PF13202">
    <property type="entry name" value="EF-hand_5"/>
    <property type="match status" value="1"/>
</dbReference>
<dbReference type="InterPro" id="IPR018247">
    <property type="entry name" value="EF_Hand_1_Ca_BS"/>
</dbReference>
<comment type="caution">
    <text evidence="3">The sequence shown here is derived from an EMBL/GenBank/DDBJ whole genome shotgun (WGS) entry which is preliminary data.</text>
</comment>
<sequence>MAHRVGVHSEMFFQARRTELVVEAFTGRGRKPPTGKTDIEQDLLDLSPLATLGTALDRFRRESPDGARLQITYTVTEVANGLKIGNPRLERDLDFLLRLIARDDEELARLRAQFRELLDLASAGATGAFASAAGGGEGSRVRAASAEGVGAAAESGEADRPALAWTADMEILRELSISLEKVQSRLEIRSAQVKKIDPLVLDLDGNGYDLTEAGEGASFDIDADGRLDRTAWVKGGDALLVLDRNGNGRIDDGRELFGDQNGAANGFLELATFDRTKDGRIDQRDPVFKALQLYRDLNGDGAIQARELASLPELGIASLDLRFIRQLSEIRGNTLILEASFTRTDGTSGKIGDFQFGYRPGAGAPIPKG</sequence>
<feature type="coiled-coil region" evidence="1">
    <location>
        <begin position="93"/>
        <end position="120"/>
    </location>
</feature>
<dbReference type="InterPro" id="IPR002048">
    <property type="entry name" value="EF_hand_dom"/>
</dbReference>
<evidence type="ECO:0000313" key="4">
    <source>
        <dbReference type="Proteomes" id="UP000252355"/>
    </source>
</evidence>